<organism evidence="2 3">
    <name type="scientific">Streptomyces phage Attoomi</name>
    <dbReference type="NCBI Taxonomy" id="2059881"/>
    <lineage>
        <taxon>Viruses</taxon>
        <taxon>Duplodnaviria</taxon>
        <taxon>Heunggongvirae</taxon>
        <taxon>Uroviricota</taxon>
        <taxon>Caudoviricetes</taxon>
        <taxon>Attoomivirus</taxon>
        <taxon>Attoomivirus attoomi</taxon>
    </lineage>
</organism>
<dbReference type="EMBL" id="MG593801">
    <property type="protein sequence ID" value="AUG87137.1"/>
    <property type="molecule type" value="Genomic_DNA"/>
</dbReference>
<dbReference type="Proteomes" id="UP000241131">
    <property type="component" value="Segment"/>
</dbReference>
<reference evidence="3" key="1">
    <citation type="submission" date="2017-11" db="EMBL/GenBank/DDBJ databases">
        <authorList>
            <person name="Han C.G."/>
        </authorList>
    </citation>
    <scope>NUCLEOTIDE SEQUENCE [LARGE SCALE GENOMIC DNA]</scope>
</reference>
<evidence type="ECO:0000256" key="1">
    <source>
        <dbReference type="SAM" id="MobiDB-lite"/>
    </source>
</evidence>
<keyword evidence="2" id="KW-0378">Hydrolase</keyword>
<dbReference type="GO" id="GO:0006508">
    <property type="term" value="P:proteolysis"/>
    <property type="evidence" value="ECO:0007669"/>
    <property type="project" value="UniProtKB-KW"/>
</dbReference>
<protein>
    <submittedName>
        <fullName evidence="2">Capsid maturation protease</fullName>
    </submittedName>
</protein>
<gene>
    <name evidence="2" type="ORF">SEA_ATTOOMI_5</name>
</gene>
<proteinExistence type="predicted"/>
<accession>A0A2H5BLE7</accession>
<feature type="region of interest" description="Disordered" evidence="1">
    <location>
        <begin position="244"/>
        <end position="271"/>
    </location>
</feature>
<dbReference type="Pfam" id="PF25310">
    <property type="entry name" value="VG15"/>
    <property type="match status" value="1"/>
</dbReference>
<sequence length="331" mass="36926">MRRGTAALLDEHWRAQARIGTAVSAQSLAQWSRVNPRSLAESGSAWLAFMLALIRGERRRSREQSAAFLRLYRALETGYTLPPLQDDPVADFTTLGELREDWARVTDTIRTPAPDDADRIRIDGDFDWPEEPVESFDRAAVASLVTQGPAKLREQVAQAVTEVERGRLDDAGFLQELEDATTNTGITAANAADREAIRSGRDLINRASQEDKRVVGWARVTDGNPCAFCAMLAARGAIYTSQATAAGGGRRKPAGSADGRARRNRRPPVSREDLTRYHYGCHCQVVPVYSRNDFMTPDARRYDREWREVTRGKSGAEARAAWRRHIESNRS</sequence>
<evidence type="ECO:0000313" key="3">
    <source>
        <dbReference type="Proteomes" id="UP000241131"/>
    </source>
</evidence>
<keyword evidence="3" id="KW-1185">Reference proteome</keyword>
<name>A0A2H5BLE7_9CAUD</name>
<keyword evidence="2" id="KW-0645">Protease</keyword>
<evidence type="ECO:0000313" key="2">
    <source>
        <dbReference type="EMBL" id="AUG87137.1"/>
    </source>
</evidence>
<dbReference type="InterPro" id="IPR057369">
    <property type="entry name" value="VG15"/>
</dbReference>
<dbReference type="GO" id="GO:0008233">
    <property type="term" value="F:peptidase activity"/>
    <property type="evidence" value="ECO:0007669"/>
    <property type="project" value="UniProtKB-KW"/>
</dbReference>